<dbReference type="AlphaFoldDB" id="A0A914RCM1"/>
<dbReference type="WBParaSite" id="PDA_v2.g938.t1">
    <property type="protein sequence ID" value="PDA_v2.g938.t1"/>
    <property type="gene ID" value="PDA_v2.g938"/>
</dbReference>
<protein>
    <submittedName>
        <fullName evidence="3">Uncharacterized protein</fullName>
    </submittedName>
</protein>
<name>A0A914RCM1_9BILA</name>
<evidence type="ECO:0000256" key="1">
    <source>
        <dbReference type="SAM" id="SignalP"/>
    </source>
</evidence>
<feature type="chain" id="PRO_5037354931" evidence="1">
    <location>
        <begin position="24"/>
        <end position="327"/>
    </location>
</feature>
<keyword evidence="1" id="KW-0732">Signal</keyword>
<dbReference type="Proteomes" id="UP000887578">
    <property type="component" value="Unplaced"/>
</dbReference>
<organism evidence="2 3">
    <name type="scientific">Panagrolaimus davidi</name>
    <dbReference type="NCBI Taxonomy" id="227884"/>
    <lineage>
        <taxon>Eukaryota</taxon>
        <taxon>Metazoa</taxon>
        <taxon>Ecdysozoa</taxon>
        <taxon>Nematoda</taxon>
        <taxon>Chromadorea</taxon>
        <taxon>Rhabditida</taxon>
        <taxon>Tylenchina</taxon>
        <taxon>Panagrolaimomorpha</taxon>
        <taxon>Panagrolaimoidea</taxon>
        <taxon>Panagrolaimidae</taxon>
        <taxon>Panagrolaimus</taxon>
    </lineage>
</organism>
<evidence type="ECO:0000313" key="2">
    <source>
        <dbReference type="Proteomes" id="UP000887578"/>
    </source>
</evidence>
<reference evidence="3" key="1">
    <citation type="submission" date="2022-11" db="UniProtKB">
        <authorList>
            <consortium name="WormBaseParasite"/>
        </authorList>
    </citation>
    <scope>IDENTIFICATION</scope>
</reference>
<sequence length="327" mass="36993">MKFFQQILSLFFFALLFSTFVDARTKCSAAGECYPNNFDELKGITSEHVIECADDICYAYKCINPEGYIMHGSGCYEDFVNTCKYIQSKITEDAKENKNFQYQDTSVIAVSCDGTKNQNCAQDKYFALYSEFKKYRYSVDHGFGENHKKDFGINESCAYDDTPLPALHQVLCRQGGQCITGDSKYDIDAASSYPHTACSECVQFACADNDRVMHGYGCLEEFEQICTNIPSNVMRKIKANPKNYFYTDNSSTIMVTCSYENDCQTNAVEKYGKSMPYNFTLSQSFKKSNLKTCSYESLSRGAAHTRNDANGLKVSGMIVFGFIFLLW</sequence>
<feature type="signal peptide" evidence="1">
    <location>
        <begin position="1"/>
        <end position="23"/>
    </location>
</feature>
<keyword evidence="2" id="KW-1185">Reference proteome</keyword>
<accession>A0A914RCM1</accession>
<proteinExistence type="predicted"/>
<evidence type="ECO:0000313" key="3">
    <source>
        <dbReference type="WBParaSite" id="PDA_v2.g938.t1"/>
    </source>
</evidence>